<evidence type="ECO:0000313" key="2">
    <source>
        <dbReference type="Proteomes" id="UP000037122"/>
    </source>
</evidence>
<name>A0A0L0NNZ6_CANAR</name>
<sequence>METKLQGEFLEMGLLRVPCLRKALALAYVIFFHHTIFQPDLLPPSGFHIPPPWFLGVAPSAHFAN</sequence>
<accession>A0A0L0NNZ6</accession>
<dbReference type="AlphaFoldDB" id="A0A0L0NNZ6"/>
<organism evidence="1 2">
    <name type="scientific">Candidozyma auris</name>
    <name type="common">Yeast</name>
    <name type="synonym">Candida auris</name>
    <dbReference type="NCBI Taxonomy" id="498019"/>
    <lineage>
        <taxon>Eukaryota</taxon>
        <taxon>Fungi</taxon>
        <taxon>Dikarya</taxon>
        <taxon>Ascomycota</taxon>
        <taxon>Saccharomycotina</taxon>
        <taxon>Pichiomycetes</taxon>
        <taxon>Metschnikowiaceae</taxon>
        <taxon>Candidozyma</taxon>
    </lineage>
</organism>
<reference evidence="2" key="1">
    <citation type="journal article" date="2015" name="BMC Genomics">
        <title>Draft genome of a commonly misdiagnosed multidrug resistant pathogen Candida auris.</title>
        <authorList>
            <person name="Chatterjee S."/>
            <person name="Alampalli S.V."/>
            <person name="Nageshan R.K."/>
            <person name="Chettiar S.T."/>
            <person name="Joshi S."/>
            <person name="Tatu U.S."/>
        </authorList>
    </citation>
    <scope>NUCLEOTIDE SEQUENCE [LARGE SCALE GENOMIC DNA]</scope>
    <source>
        <strain evidence="2">6684</strain>
    </source>
</reference>
<gene>
    <name evidence="1" type="ORF">QG37_07831</name>
</gene>
<evidence type="ECO:0000313" key="1">
    <source>
        <dbReference type="EMBL" id="KND95877.1"/>
    </source>
</evidence>
<protein>
    <submittedName>
        <fullName evidence="1">Uncharacterized protein</fullName>
    </submittedName>
</protein>
<dbReference type="VEuPathDB" id="FungiDB:QG37_07831"/>
<dbReference type="Proteomes" id="UP000037122">
    <property type="component" value="Unassembled WGS sequence"/>
</dbReference>
<dbReference type="EMBL" id="LGST01000064">
    <property type="protein sequence ID" value="KND95877.1"/>
    <property type="molecule type" value="Genomic_DNA"/>
</dbReference>
<comment type="caution">
    <text evidence="1">The sequence shown here is derived from an EMBL/GenBank/DDBJ whole genome shotgun (WGS) entry which is preliminary data.</text>
</comment>
<proteinExistence type="predicted"/>